<dbReference type="Proteomes" id="UP001195941">
    <property type="component" value="Unassembled WGS sequence"/>
</dbReference>
<dbReference type="EMBL" id="JADMKU010000015">
    <property type="protein sequence ID" value="MBR9652479.1"/>
    <property type="molecule type" value="Genomic_DNA"/>
</dbReference>
<sequence length="88" mass="9983">MDTERAHTFSTRHKASLLQSAQAGCFHCCAIFDPAEIDEWIEEPPYKERPAGETAICPRCGIDAVLAGADMPLTPEFLKQMNKRWFRE</sequence>
<protein>
    <submittedName>
        <fullName evidence="1">Cytoplasmic protein</fullName>
    </submittedName>
</protein>
<evidence type="ECO:0000313" key="2">
    <source>
        <dbReference type="Proteomes" id="UP001195941"/>
    </source>
</evidence>
<proteinExistence type="predicted"/>
<evidence type="ECO:0000313" key="1">
    <source>
        <dbReference type="EMBL" id="MBR9652479.1"/>
    </source>
</evidence>
<name>A0ABS5HU30_9RHOB</name>
<dbReference type="RefSeq" id="WP_212702091.1">
    <property type="nucleotide sequence ID" value="NZ_JADMKU010000015.1"/>
</dbReference>
<comment type="caution">
    <text evidence="1">The sequence shown here is derived from an EMBL/GenBank/DDBJ whole genome shotgun (WGS) entry which is preliminary data.</text>
</comment>
<reference evidence="1 2" key="1">
    <citation type="journal article" date="2021" name="Arch. Microbiol.">
        <title>Thalassobius aquimarinus sp. nov., isolated from the Sea of Japan seashore.</title>
        <authorList>
            <person name="Kurilenko V.V."/>
            <person name="Romanenko L.A."/>
            <person name="Chernysheva N.Y."/>
            <person name="Velansky P.V."/>
            <person name="Tekutyeva L.A."/>
            <person name="Isaeva M.P."/>
            <person name="Mikhailov V.V."/>
        </authorList>
    </citation>
    <scope>NUCLEOTIDE SEQUENCE [LARGE SCALE GENOMIC DNA]</scope>
    <source>
        <strain evidence="1 2">KMM 8518</strain>
    </source>
</reference>
<accession>A0ABS5HU30</accession>
<organism evidence="1 2">
    <name type="scientific">Thalassovita aquimarina</name>
    <dbReference type="NCBI Taxonomy" id="2785917"/>
    <lineage>
        <taxon>Bacteria</taxon>
        <taxon>Pseudomonadati</taxon>
        <taxon>Pseudomonadota</taxon>
        <taxon>Alphaproteobacteria</taxon>
        <taxon>Rhodobacterales</taxon>
        <taxon>Roseobacteraceae</taxon>
        <taxon>Thalassovita</taxon>
    </lineage>
</organism>
<keyword evidence="2" id="KW-1185">Reference proteome</keyword>
<gene>
    <name evidence="1" type="ORF">IT775_15270</name>
</gene>